<evidence type="ECO:0000313" key="6">
    <source>
        <dbReference type="Proteomes" id="UP000321938"/>
    </source>
</evidence>
<dbReference type="RefSeq" id="WP_147231834.1">
    <property type="nucleotide sequence ID" value="NZ_VOSB01000017.1"/>
</dbReference>
<dbReference type="PANTHER" id="PTHR43280:SF28">
    <property type="entry name" value="HTH-TYPE TRANSCRIPTIONAL ACTIVATOR RHAS"/>
    <property type="match status" value="1"/>
</dbReference>
<dbReference type="Proteomes" id="UP000321938">
    <property type="component" value="Unassembled WGS sequence"/>
</dbReference>
<dbReference type="Gene3D" id="3.30.70.100">
    <property type="match status" value="1"/>
</dbReference>
<dbReference type="GO" id="GO:0046872">
    <property type="term" value="F:metal ion binding"/>
    <property type="evidence" value="ECO:0007669"/>
    <property type="project" value="InterPro"/>
</dbReference>
<dbReference type="PROSITE" id="PS01124">
    <property type="entry name" value="HTH_ARAC_FAMILY_2"/>
    <property type="match status" value="1"/>
</dbReference>
<dbReference type="InterPro" id="IPR009057">
    <property type="entry name" value="Homeodomain-like_sf"/>
</dbReference>
<keyword evidence="2" id="KW-0238">DNA-binding</keyword>
<comment type="caution">
    <text evidence="5">The sequence shown here is derived from an EMBL/GenBank/DDBJ whole genome shotgun (WGS) entry which is preliminary data.</text>
</comment>
<evidence type="ECO:0000313" key="5">
    <source>
        <dbReference type="EMBL" id="TXE16570.1"/>
    </source>
</evidence>
<dbReference type="EMBL" id="VOSB01000017">
    <property type="protein sequence ID" value="TXE16570.1"/>
    <property type="molecule type" value="Genomic_DNA"/>
</dbReference>
<gene>
    <name evidence="5" type="ORF">ES692_12390</name>
</gene>
<keyword evidence="3" id="KW-0804">Transcription</keyword>
<dbReference type="SUPFAM" id="SSF55008">
    <property type="entry name" value="HMA, heavy metal-associated domain"/>
    <property type="match status" value="1"/>
</dbReference>
<accession>A0A5C7B4R2</accession>
<dbReference type="SMART" id="SM00342">
    <property type="entry name" value="HTH_ARAC"/>
    <property type="match status" value="1"/>
</dbReference>
<dbReference type="SUPFAM" id="SSF46689">
    <property type="entry name" value="Homeodomain-like"/>
    <property type="match status" value="1"/>
</dbReference>
<dbReference type="Pfam" id="PF12833">
    <property type="entry name" value="HTH_18"/>
    <property type="match status" value="1"/>
</dbReference>
<evidence type="ECO:0000256" key="2">
    <source>
        <dbReference type="ARBA" id="ARBA00023125"/>
    </source>
</evidence>
<keyword evidence="6" id="KW-1185">Reference proteome</keyword>
<evidence type="ECO:0000256" key="3">
    <source>
        <dbReference type="ARBA" id="ARBA00023163"/>
    </source>
</evidence>
<dbReference type="AlphaFoldDB" id="A0A5C7B4R2"/>
<protein>
    <submittedName>
        <fullName evidence="5">Helix-turn-helix domain-containing protein</fullName>
    </submittedName>
</protein>
<dbReference type="OrthoDB" id="952277at2"/>
<organism evidence="5 6">
    <name type="scientific">Psychroserpens burtonensis</name>
    <dbReference type="NCBI Taxonomy" id="49278"/>
    <lineage>
        <taxon>Bacteria</taxon>
        <taxon>Pseudomonadati</taxon>
        <taxon>Bacteroidota</taxon>
        <taxon>Flavobacteriia</taxon>
        <taxon>Flavobacteriales</taxon>
        <taxon>Flavobacteriaceae</taxon>
        <taxon>Psychroserpens</taxon>
    </lineage>
</organism>
<keyword evidence="1" id="KW-0805">Transcription regulation</keyword>
<dbReference type="Gene3D" id="1.10.10.60">
    <property type="entry name" value="Homeodomain-like"/>
    <property type="match status" value="1"/>
</dbReference>
<proteinExistence type="predicted"/>
<name>A0A5C7B4R2_9FLAO</name>
<evidence type="ECO:0000256" key="1">
    <source>
        <dbReference type="ARBA" id="ARBA00023015"/>
    </source>
</evidence>
<dbReference type="InterPro" id="IPR036163">
    <property type="entry name" value="HMA_dom_sf"/>
</dbReference>
<dbReference type="GO" id="GO:0043565">
    <property type="term" value="F:sequence-specific DNA binding"/>
    <property type="evidence" value="ECO:0007669"/>
    <property type="project" value="InterPro"/>
</dbReference>
<dbReference type="PANTHER" id="PTHR43280">
    <property type="entry name" value="ARAC-FAMILY TRANSCRIPTIONAL REGULATOR"/>
    <property type="match status" value="1"/>
</dbReference>
<evidence type="ECO:0000259" key="4">
    <source>
        <dbReference type="PROSITE" id="PS01124"/>
    </source>
</evidence>
<feature type="domain" description="HTH araC/xylS-type" evidence="4">
    <location>
        <begin position="72"/>
        <end position="173"/>
    </location>
</feature>
<reference evidence="5 6" key="1">
    <citation type="submission" date="2019-08" db="EMBL/GenBank/DDBJ databases">
        <title>Genome of Psychroserpens burtonensis ACAM 167.</title>
        <authorList>
            <person name="Bowman J.P."/>
        </authorList>
    </citation>
    <scope>NUCLEOTIDE SEQUENCE [LARGE SCALE GENOMIC DNA]</scope>
    <source>
        <strain evidence="5 6">ACAM 167</strain>
    </source>
</reference>
<dbReference type="STRING" id="1123037.GCA_000425305_02930"/>
<dbReference type="InterPro" id="IPR018060">
    <property type="entry name" value="HTH_AraC"/>
</dbReference>
<sequence length="185" mass="21531">MKHTLIVKNMVCNRCKSIIEQHLNNEGFQVESIELGKVVVQGKEKNDLIKLEEILKNQGFELIKELSEVLIEKIKIIMIEMLENNNSENVLSELPIELGKNYSVLSRIFSKSEGMTLEKYLINLKIEKVKENIQLKQLNFSEIAYSLNYNNSSHLAKQFKSITGISMSQYRKLQDWNRKELDKIV</sequence>
<dbReference type="GO" id="GO:0003700">
    <property type="term" value="F:DNA-binding transcription factor activity"/>
    <property type="evidence" value="ECO:0007669"/>
    <property type="project" value="InterPro"/>
</dbReference>